<feature type="region of interest" description="Disordered" evidence="1">
    <location>
        <begin position="78"/>
        <end position="101"/>
    </location>
</feature>
<feature type="compositionally biased region" description="Basic and acidic residues" evidence="1">
    <location>
        <begin position="78"/>
        <end position="92"/>
    </location>
</feature>
<dbReference type="EMBL" id="KN122248">
    <property type="protein sequence ID" value="KFO31722.1"/>
    <property type="molecule type" value="Genomic_DNA"/>
</dbReference>
<gene>
    <name evidence="2" type="ORF">H920_06921</name>
</gene>
<evidence type="ECO:0000313" key="3">
    <source>
        <dbReference type="Proteomes" id="UP000028990"/>
    </source>
</evidence>
<keyword evidence="3" id="KW-1185">Reference proteome</keyword>
<organism evidence="2 3">
    <name type="scientific">Fukomys damarensis</name>
    <name type="common">Damaraland mole rat</name>
    <name type="synonym">Cryptomys damarensis</name>
    <dbReference type="NCBI Taxonomy" id="885580"/>
    <lineage>
        <taxon>Eukaryota</taxon>
        <taxon>Metazoa</taxon>
        <taxon>Chordata</taxon>
        <taxon>Craniata</taxon>
        <taxon>Vertebrata</taxon>
        <taxon>Euteleostomi</taxon>
        <taxon>Mammalia</taxon>
        <taxon>Eutheria</taxon>
        <taxon>Euarchontoglires</taxon>
        <taxon>Glires</taxon>
        <taxon>Rodentia</taxon>
        <taxon>Hystricomorpha</taxon>
        <taxon>Bathyergidae</taxon>
        <taxon>Fukomys</taxon>
    </lineage>
</organism>
<evidence type="ECO:0000256" key="1">
    <source>
        <dbReference type="SAM" id="MobiDB-lite"/>
    </source>
</evidence>
<protein>
    <submittedName>
        <fullName evidence="2">Uncharacterized protein</fullName>
    </submittedName>
</protein>
<dbReference type="Proteomes" id="UP000028990">
    <property type="component" value="Unassembled WGS sequence"/>
</dbReference>
<dbReference type="AlphaFoldDB" id="A0A091DKZ1"/>
<sequence length="243" mass="27154">MGNLQHACHVGTQTQIGVHRSTSSRLSWAHGPERMSAPSGANGAGAVLTAEVFRDHMTQKRPRREVFGIMTHDIRRPPCFDMRDREQGEAHHGTPRGKAKVLPLQTGGRSLAVLQRSLELSVSRDGFCSHQEALVFLMSITSWLHCRSFRLVAQILHPARADFLASTTGRWAFWVQILNTGKHETLLWAPGPWLDSRKTLPWTLGLWLDLCGILPWDPGPQLDSLGLSYLARSLALLRIDFLS</sequence>
<name>A0A091DKZ1_FUKDA</name>
<proteinExistence type="predicted"/>
<reference evidence="2 3" key="1">
    <citation type="submission" date="2013-11" db="EMBL/GenBank/DDBJ databases">
        <title>The Damaraland mole rat (Fukomys damarensis) genome and evolution of African mole rats.</title>
        <authorList>
            <person name="Gladyshev V.N."/>
            <person name="Fang X."/>
        </authorList>
    </citation>
    <scope>NUCLEOTIDE SEQUENCE [LARGE SCALE GENOMIC DNA]</scope>
    <source>
        <tissue evidence="2">Liver</tissue>
    </source>
</reference>
<accession>A0A091DKZ1</accession>
<evidence type="ECO:0000313" key="2">
    <source>
        <dbReference type="EMBL" id="KFO31722.1"/>
    </source>
</evidence>